<dbReference type="AlphaFoldDB" id="A0A195D7G0"/>
<reference evidence="2 3" key="1">
    <citation type="submission" date="2016-03" db="EMBL/GenBank/DDBJ databases">
        <title>Cyphomyrmex costatus WGS genome.</title>
        <authorList>
            <person name="Nygaard S."/>
            <person name="Hu H."/>
            <person name="Boomsma J."/>
            <person name="Zhang G."/>
        </authorList>
    </citation>
    <scope>NUCLEOTIDE SEQUENCE [LARGE SCALE GENOMIC DNA]</scope>
    <source>
        <strain evidence="2">MS0001</strain>
        <tissue evidence="2">Whole body</tissue>
    </source>
</reference>
<sequence length="125" mass="14333">MIVDRLSQTCGTVIEELNPSPFARITRLALSTHAEIPRYRFHPVVVVGQRERKGDGELPSCHQTQTPAPVGQDRDETIPMVVAATEAGREKRSWFDRWNRSQFVMKGERNWTPWSRRVGAPSEYN</sequence>
<proteinExistence type="predicted"/>
<protein>
    <submittedName>
        <fullName evidence="2">Uncharacterized protein</fullName>
    </submittedName>
</protein>
<accession>A0A195D7G0</accession>
<evidence type="ECO:0000313" key="3">
    <source>
        <dbReference type="Proteomes" id="UP000078542"/>
    </source>
</evidence>
<organism evidence="2 3">
    <name type="scientific">Cyphomyrmex costatus</name>
    <dbReference type="NCBI Taxonomy" id="456900"/>
    <lineage>
        <taxon>Eukaryota</taxon>
        <taxon>Metazoa</taxon>
        <taxon>Ecdysozoa</taxon>
        <taxon>Arthropoda</taxon>
        <taxon>Hexapoda</taxon>
        <taxon>Insecta</taxon>
        <taxon>Pterygota</taxon>
        <taxon>Neoptera</taxon>
        <taxon>Endopterygota</taxon>
        <taxon>Hymenoptera</taxon>
        <taxon>Apocrita</taxon>
        <taxon>Aculeata</taxon>
        <taxon>Formicoidea</taxon>
        <taxon>Formicidae</taxon>
        <taxon>Myrmicinae</taxon>
        <taxon>Cyphomyrmex</taxon>
    </lineage>
</organism>
<feature type="region of interest" description="Disordered" evidence="1">
    <location>
        <begin position="52"/>
        <end position="76"/>
    </location>
</feature>
<keyword evidence="3" id="KW-1185">Reference proteome</keyword>
<gene>
    <name evidence="2" type="ORF">ALC62_00254</name>
</gene>
<dbReference type="EMBL" id="KQ976749">
    <property type="protein sequence ID" value="KYN08798.1"/>
    <property type="molecule type" value="Genomic_DNA"/>
</dbReference>
<dbReference type="Proteomes" id="UP000078542">
    <property type="component" value="Unassembled WGS sequence"/>
</dbReference>
<evidence type="ECO:0000313" key="2">
    <source>
        <dbReference type="EMBL" id="KYN08798.1"/>
    </source>
</evidence>
<name>A0A195D7G0_9HYME</name>
<evidence type="ECO:0000256" key="1">
    <source>
        <dbReference type="SAM" id="MobiDB-lite"/>
    </source>
</evidence>